<dbReference type="Pfam" id="PF13087">
    <property type="entry name" value="AAA_12"/>
    <property type="match status" value="1"/>
</dbReference>
<proteinExistence type="predicted"/>
<dbReference type="SUPFAM" id="SSF52540">
    <property type="entry name" value="P-loop containing nucleoside triphosphate hydrolases"/>
    <property type="match status" value="2"/>
</dbReference>
<dbReference type="Proteomes" id="UP001165481">
    <property type="component" value="Unassembled WGS sequence"/>
</dbReference>
<dbReference type="InterPro" id="IPR011335">
    <property type="entry name" value="Restrct_endonuc-II-like"/>
</dbReference>
<evidence type="ECO:0000259" key="1">
    <source>
        <dbReference type="Pfam" id="PF13086"/>
    </source>
</evidence>
<keyword evidence="5" id="KW-1185">Reference proteome</keyword>
<sequence length="1546" mass="173674">MKTEEPSIQEKKQAVKSFLSFAGEFSKLREHAVLRLDKYEWSLYPDKIDPSLQGIKLWSGREDDDVLLSVERQQFPKPPSPSVELENWIDGDWRSPNWKKTFKPSKDEVSFEENPSRVEERDKWLKAYSVWQCNYLRASEANKYFDRLYSVAQLIESSGMRLMACAGSILFVSDDAHGSIYHPIDVQAVNFHLDTSGKNPRIFLTRSTEEKPVFRTDIFSAIENADFHLDGCAGLRAALQDGLIHPFDPGEFINDFKKFANSFSKNSAWMEKDPDFQSNIFYGLMHRPAIWVQNRPSGVEEAVRGFLDGFDKGRAEIPQFLIDLTSGLSERKQSEEQTGVADEDKTWCEDSGFDEKIFLTKPANAEQLRIARLLERSPGVLVQGPPGTGKTHTIANVIGHLLATGKKVLVTSQKPQALAVLKSKLPEALRPLCISDTGDKNDIQDTVRDFTNRVSELESVPSLLEKKIQQDLSARHDLIQELREKQKKLFALAHQEVGTQVFDGESWSISDLGKWLHENENLANKIPFQAVGTSDHFPLTDNELKELYGTASQLPREAEKLLCRPLPQEADLPATQSIFTLHQRLKVIAEKINSLNVRLAVEGSDALSEEAVNKYDFPGFSVCVPSRALQALIRLKPVISNPALRLPPDHWARKAAAAGIMGGGMAAQWESLSGALKKVCEAATQYSLVANTLPVQIHDSSQLPVILKAMDELSQAGLEGEPNFLNKLLHRSAYAALDAVKVNKKSPRTNQEFEAVRLYADLMSKRESARRLWSLLIEKGGDGPAYDDFGAEYPEFVIYSQVLPLLDQAIKWWPDQVVPLAKKLLSLGLKADILSESQSLILEPDRFVVQFDDFVFKSLSIIVEIEECRSKEREFRAQLNHAADSVLKNSSQSPLLPALADGILHDANAYLKTVSRVRSLAQLVPVAERRKSLLVKLEQCVPEWASALRERRPGFDENSECPEQIQDAWKWLKLNNIFKQYLLQNPDVLQRDIETLSDRFRQLTSKLVSEMAWSHTVGEVSGTKKMQKLVAWLQIVKKIGKGTGKNAERYRACARETIKDCGDAVPVWIMPIGKALNAFTLKNQFDVVIVDEASQSDITTAPVLVLGKKVLIVGDDEQVSPLSIGVKEESFKGLVDQFLKGRVINWRSYFPQTSLYDLAKTTCKPLMLREHFRCVPEIIGFCNQLSYGGNVLPLRDASMSRLKPAIVPWRVDGERRPDDSNIAEAHAISKIIQACIQQPEYDGKTFGVIVMISGARPSKGQVACVNDCLLETVGAGVMKERHIRVGLSADFQGDERDVILLSLVDSPASDGAALRTVSDGANNSQKQRWNVAVSRARDQLWLVHSFDPNTQLSQKDIRRKLFEWASAPWDERISSSIETKADSQFEIDVVKALLKRGYSVEQQHHAGNFFIDIVVRCGGKKIALECDGDAWHSDEDQIENDLKRQAILERMGWKFIRLRGGEFYRDPKAAIDRVCNQLNEQEIFPFHEIKQPAQTTELLERIKAAVSLLDNKDESPNTLANVQIEENKAVEIGQLNENQNAQNAVS</sequence>
<dbReference type="PANTHER" id="PTHR10887">
    <property type="entry name" value="DNA2/NAM7 HELICASE FAMILY"/>
    <property type="match status" value="1"/>
</dbReference>
<dbReference type="InterPro" id="IPR027417">
    <property type="entry name" value="P-loop_NTPase"/>
</dbReference>
<organism evidence="4 5">
    <name type="scientific">Mesosutterella faecium</name>
    <dbReference type="NCBI Taxonomy" id="2925194"/>
    <lineage>
        <taxon>Bacteria</taxon>
        <taxon>Pseudomonadati</taxon>
        <taxon>Pseudomonadota</taxon>
        <taxon>Betaproteobacteria</taxon>
        <taxon>Burkholderiales</taxon>
        <taxon>Sutterellaceae</taxon>
        <taxon>Mesosutterella</taxon>
    </lineage>
</organism>
<evidence type="ECO:0000313" key="5">
    <source>
        <dbReference type="Proteomes" id="UP001165481"/>
    </source>
</evidence>
<dbReference type="RefSeq" id="WP_243377655.1">
    <property type="nucleotide sequence ID" value="NZ_JAKZJU020000001.1"/>
</dbReference>
<reference evidence="4" key="1">
    <citation type="submission" date="2023-03" db="EMBL/GenBank/DDBJ databases">
        <title>Mesosutterella sp. nov. isolated from porcine feces.</title>
        <authorList>
            <person name="Yu S."/>
        </authorList>
    </citation>
    <scope>NUCLEOTIDE SEQUENCE</scope>
    <source>
        <strain evidence="4">AGMB02718</strain>
    </source>
</reference>
<evidence type="ECO:0000313" key="4">
    <source>
        <dbReference type="EMBL" id="MDL2060123.1"/>
    </source>
</evidence>
<feature type="domain" description="DNA2/NAM7 helicase helicase" evidence="1">
    <location>
        <begin position="364"/>
        <end position="488"/>
    </location>
</feature>
<dbReference type="InterPro" id="IPR041679">
    <property type="entry name" value="DNA2/NAM7-like_C"/>
</dbReference>
<dbReference type="InterPro" id="IPR049468">
    <property type="entry name" value="Restrct_endonuc-II-like_dom"/>
</dbReference>
<evidence type="ECO:0000259" key="3">
    <source>
        <dbReference type="Pfam" id="PF18741"/>
    </source>
</evidence>
<comment type="caution">
    <text evidence="4">The sequence shown here is derived from an EMBL/GenBank/DDBJ whole genome shotgun (WGS) entry which is preliminary data.</text>
</comment>
<dbReference type="EMBL" id="JAKZJU020000001">
    <property type="protein sequence ID" value="MDL2060123.1"/>
    <property type="molecule type" value="Genomic_DNA"/>
</dbReference>
<dbReference type="InterPro" id="IPR045055">
    <property type="entry name" value="DNA2/NAM7-like"/>
</dbReference>
<accession>A0ABT7IQE8</accession>
<dbReference type="Pfam" id="PF18741">
    <property type="entry name" value="MTES_1575"/>
    <property type="match status" value="1"/>
</dbReference>
<gene>
    <name evidence="4" type="ORF">MUN46_009270</name>
</gene>
<dbReference type="SUPFAM" id="SSF52980">
    <property type="entry name" value="Restriction endonuclease-like"/>
    <property type="match status" value="1"/>
</dbReference>
<dbReference type="InterPro" id="IPR047187">
    <property type="entry name" value="SF1_C_Upf1"/>
</dbReference>
<name>A0ABT7IQE8_9BURK</name>
<dbReference type="PANTHER" id="PTHR10887:SF495">
    <property type="entry name" value="HELICASE SENATAXIN ISOFORM X1-RELATED"/>
    <property type="match status" value="1"/>
</dbReference>
<feature type="domain" description="DNA2/NAM7 helicase-like C-terminal" evidence="2">
    <location>
        <begin position="1158"/>
        <end position="1343"/>
    </location>
</feature>
<evidence type="ECO:0000259" key="2">
    <source>
        <dbReference type="Pfam" id="PF13087"/>
    </source>
</evidence>
<dbReference type="Pfam" id="PF13086">
    <property type="entry name" value="AAA_11"/>
    <property type="match status" value="1"/>
</dbReference>
<dbReference type="InterPro" id="IPR041677">
    <property type="entry name" value="DNA2/NAM7_AAA_11"/>
</dbReference>
<dbReference type="CDD" id="cd18808">
    <property type="entry name" value="SF1_C_Upf1"/>
    <property type="match status" value="1"/>
</dbReference>
<protein>
    <submittedName>
        <fullName evidence="4">AAA domain-containing protein</fullName>
    </submittedName>
</protein>
<dbReference type="Gene3D" id="3.40.50.300">
    <property type="entry name" value="P-loop containing nucleotide triphosphate hydrolases"/>
    <property type="match status" value="3"/>
</dbReference>
<dbReference type="Gene3D" id="3.40.960.10">
    <property type="entry name" value="VSR Endonuclease"/>
    <property type="match status" value="1"/>
</dbReference>
<feature type="domain" description="Restriction endonuclease type II-like" evidence="3">
    <location>
        <begin position="1385"/>
        <end position="1478"/>
    </location>
</feature>